<dbReference type="Proteomes" id="UP000002852">
    <property type="component" value="Unassembled WGS sequence"/>
</dbReference>
<protein>
    <submittedName>
        <fullName evidence="7">Uncharacterized protein</fullName>
    </submittedName>
</protein>
<evidence type="ECO:0000256" key="2">
    <source>
        <dbReference type="ARBA" id="ARBA00007419"/>
    </source>
</evidence>
<accession>A0A3B5QG71</accession>
<evidence type="ECO:0000256" key="6">
    <source>
        <dbReference type="SAM" id="SignalP"/>
    </source>
</evidence>
<dbReference type="InterPro" id="IPR012515">
    <property type="entry name" value="Antimicrobial12"/>
</dbReference>
<comment type="subcellular location">
    <subcellularLocation>
        <location evidence="1">Secreted</location>
    </subcellularLocation>
</comment>
<keyword evidence="3" id="KW-0964">Secreted</keyword>
<dbReference type="OMA" id="HHIISGI"/>
<evidence type="ECO:0000256" key="1">
    <source>
        <dbReference type="ARBA" id="ARBA00004613"/>
    </source>
</evidence>
<dbReference type="Pfam" id="PF08107">
    <property type="entry name" value="Antimicrobial12"/>
    <property type="match status" value="1"/>
</dbReference>
<keyword evidence="8" id="KW-1185">Reference proteome</keyword>
<dbReference type="GO" id="GO:0005576">
    <property type="term" value="C:extracellular region"/>
    <property type="evidence" value="ECO:0007669"/>
    <property type="project" value="UniProtKB-SubCell"/>
</dbReference>
<keyword evidence="6" id="KW-0732">Signal</keyword>
<dbReference type="Ensembl" id="ENSXMAT00000039843.1">
    <property type="protein sequence ID" value="ENSXMAP00000029961.1"/>
    <property type="gene ID" value="ENSXMAG00000026948.1"/>
</dbReference>
<reference evidence="7" key="3">
    <citation type="submission" date="2025-08" db="UniProtKB">
        <authorList>
            <consortium name="Ensembl"/>
        </authorList>
    </citation>
    <scope>IDENTIFICATION</scope>
    <source>
        <strain evidence="7">JP 163 A</strain>
    </source>
</reference>
<reference evidence="8" key="1">
    <citation type="submission" date="2012-01" db="EMBL/GenBank/DDBJ databases">
        <authorList>
            <person name="Walter R."/>
            <person name="Schartl M."/>
            <person name="Warren W."/>
        </authorList>
    </citation>
    <scope>NUCLEOTIDE SEQUENCE [LARGE SCALE GENOMIC DNA]</scope>
    <source>
        <strain evidence="8">JP 163 A</strain>
    </source>
</reference>
<comment type="similarity">
    <text evidence="2">Belongs to the pleurocidin family.</text>
</comment>
<keyword evidence="5" id="KW-0044">Antibiotic</keyword>
<proteinExistence type="inferred from homology"/>
<dbReference type="GO" id="GO:0042742">
    <property type="term" value="P:defense response to bacterium"/>
    <property type="evidence" value="ECO:0007669"/>
    <property type="project" value="UniProtKB-KW"/>
</dbReference>
<organism evidence="7 8">
    <name type="scientific">Xiphophorus maculatus</name>
    <name type="common">Southern platyfish</name>
    <name type="synonym">Platypoecilus maculatus</name>
    <dbReference type="NCBI Taxonomy" id="8083"/>
    <lineage>
        <taxon>Eukaryota</taxon>
        <taxon>Metazoa</taxon>
        <taxon>Chordata</taxon>
        <taxon>Craniata</taxon>
        <taxon>Vertebrata</taxon>
        <taxon>Euteleostomi</taxon>
        <taxon>Actinopterygii</taxon>
        <taxon>Neopterygii</taxon>
        <taxon>Teleostei</taxon>
        <taxon>Neoteleostei</taxon>
        <taxon>Acanthomorphata</taxon>
        <taxon>Ovalentaria</taxon>
        <taxon>Atherinomorphae</taxon>
        <taxon>Cyprinodontiformes</taxon>
        <taxon>Poeciliidae</taxon>
        <taxon>Poeciliinae</taxon>
        <taxon>Xiphophorus</taxon>
    </lineage>
</organism>
<sequence>MKCTVVFLVLSMVVMMAQPGEGIFGLLSGVVSGIGHAIHGISRLVKNRRRGVDQDVQQEVDQAVQNQQDQQQLDKRLFKHKFASTEVDLRVFSIHIENTQAALVKQ</sequence>
<name>A0A3B5QG71_XIPMA</name>
<evidence type="ECO:0000256" key="3">
    <source>
        <dbReference type="ARBA" id="ARBA00022525"/>
    </source>
</evidence>
<feature type="signal peptide" evidence="6">
    <location>
        <begin position="1"/>
        <end position="22"/>
    </location>
</feature>
<evidence type="ECO:0000313" key="8">
    <source>
        <dbReference type="Proteomes" id="UP000002852"/>
    </source>
</evidence>
<evidence type="ECO:0000256" key="4">
    <source>
        <dbReference type="ARBA" id="ARBA00022529"/>
    </source>
</evidence>
<evidence type="ECO:0000256" key="5">
    <source>
        <dbReference type="ARBA" id="ARBA00023022"/>
    </source>
</evidence>
<keyword evidence="4" id="KW-0929">Antimicrobial</keyword>
<dbReference type="InParanoid" id="A0A3B5QG71"/>
<reference evidence="8" key="2">
    <citation type="journal article" date="2013" name="Nat. Genet.">
        <title>The genome of the platyfish, Xiphophorus maculatus, provides insights into evolutionary adaptation and several complex traits.</title>
        <authorList>
            <person name="Schartl M."/>
            <person name="Walter R.B."/>
            <person name="Shen Y."/>
            <person name="Garcia T."/>
            <person name="Catchen J."/>
            <person name="Amores A."/>
            <person name="Braasch I."/>
            <person name="Chalopin D."/>
            <person name="Volff J.N."/>
            <person name="Lesch K.P."/>
            <person name="Bisazza A."/>
            <person name="Minx P."/>
            <person name="Hillier L."/>
            <person name="Wilson R.K."/>
            <person name="Fuerstenberg S."/>
            <person name="Boore J."/>
            <person name="Searle S."/>
            <person name="Postlethwait J.H."/>
            <person name="Warren W.C."/>
        </authorList>
    </citation>
    <scope>NUCLEOTIDE SEQUENCE [LARGE SCALE GENOMIC DNA]</scope>
    <source>
        <strain evidence="8">JP 163 A</strain>
    </source>
</reference>
<feature type="chain" id="PRO_5017374218" evidence="6">
    <location>
        <begin position="23"/>
        <end position="106"/>
    </location>
</feature>
<dbReference type="AlphaFoldDB" id="A0A3B5QG71"/>
<reference evidence="7" key="4">
    <citation type="submission" date="2025-09" db="UniProtKB">
        <authorList>
            <consortium name="Ensembl"/>
        </authorList>
    </citation>
    <scope>IDENTIFICATION</scope>
    <source>
        <strain evidence="7">JP 163 A</strain>
    </source>
</reference>
<evidence type="ECO:0000313" key="7">
    <source>
        <dbReference type="Ensembl" id="ENSXMAP00000029961.1"/>
    </source>
</evidence>
<dbReference type="GeneTree" id="ENSGT01000000215193"/>